<dbReference type="SFLD" id="SFLDS00019">
    <property type="entry name" value="Glutathione_Transferase_(cytos"/>
    <property type="match status" value="1"/>
</dbReference>
<dbReference type="InterPro" id="IPR010987">
    <property type="entry name" value="Glutathione-S-Trfase_C-like"/>
</dbReference>
<evidence type="ECO:0000259" key="2">
    <source>
        <dbReference type="PROSITE" id="PS50405"/>
    </source>
</evidence>
<dbReference type="CDD" id="cd03057">
    <property type="entry name" value="GST_N_Beta"/>
    <property type="match status" value="1"/>
</dbReference>
<dbReference type="InterPro" id="IPR040079">
    <property type="entry name" value="Glutathione_S-Trfase"/>
</dbReference>
<dbReference type="SUPFAM" id="SSF47616">
    <property type="entry name" value="GST C-terminal domain-like"/>
    <property type="match status" value="1"/>
</dbReference>
<gene>
    <name evidence="3" type="ORF">DL764_006551</name>
</gene>
<comment type="similarity">
    <text evidence="1">Belongs to the GST superfamily.</text>
</comment>
<dbReference type="PANTHER" id="PTHR44051">
    <property type="entry name" value="GLUTATHIONE S-TRANSFERASE-RELATED"/>
    <property type="match status" value="1"/>
</dbReference>
<dbReference type="Proteomes" id="UP000293360">
    <property type="component" value="Unassembled WGS sequence"/>
</dbReference>
<dbReference type="InterPro" id="IPR004046">
    <property type="entry name" value="GST_C"/>
</dbReference>
<dbReference type="OrthoDB" id="2309723at2759"/>
<dbReference type="EMBL" id="QJNU01000393">
    <property type="protein sequence ID" value="RYP00351.1"/>
    <property type="molecule type" value="Genomic_DNA"/>
</dbReference>
<name>A0A4Q4T7X7_9PEZI</name>
<dbReference type="InterPro" id="IPR036282">
    <property type="entry name" value="Glutathione-S-Trfase_C_sf"/>
</dbReference>
<dbReference type="AlphaFoldDB" id="A0A4Q4T7X7"/>
<dbReference type="STRING" id="155417.A0A4Q4T7X7"/>
<evidence type="ECO:0000256" key="1">
    <source>
        <dbReference type="ARBA" id="ARBA00007409"/>
    </source>
</evidence>
<dbReference type="Gene3D" id="1.20.1050.10">
    <property type="match status" value="1"/>
</dbReference>
<reference evidence="3 4" key="1">
    <citation type="submission" date="2018-06" db="EMBL/GenBank/DDBJ databases">
        <title>Complete Genomes of Monosporascus.</title>
        <authorList>
            <person name="Robinson A.J."/>
            <person name="Natvig D.O."/>
        </authorList>
    </citation>
    <scope>NUCLEOTIDE SEQUENCE [LARGE SCALE GENOMIC DNA]</scope>
    <source>
        <strain evidence="3 4">CBS 110550</strain>
    </source>
</reference>
<feature type="domain" description="GST C-terminal" evidence="2">
    <location>
        <begin position="98"/>
        <end position="225"/>
    </location>
</feature>
<dbReference type="SUPFAM" id="SSF52833">
    <property type="entry name" value="Thioredoxin-like"/>
    <property type="match status" value="1"/>
</dbReference>
<evidence type="ECO:0000313" key="3">
    <source>
        <dbReference type="EMBL" id="RYP00351.1"/>
    </source>
</evidence>
<dbReference type="SFLD" id="SFLDG00358">
    <property type="entry name" value="Main_(cytGST)"/>
    <property type="match status" value="1"/>
</dbReference>
<dbReference type="Gene3D" id="3.40.30.10">
    <property type="entry name" value="Glutaredoxin"/>
    <property type="match status" value="1"/>
</dbReference>
<sequence length="229" mass="26179">MTQVKLYRKDGACSFAPHALLRHLSIPFQDVPMRAGEYGYEAADGSFTHAEYLSINPTGYVPALAVENEIVTEMPAVLTMICHLAPDWERGLKLLGETPLEKATVIQWLAWLSGTLHSLGFGGYWRPNRFVEDNVECYGVVKEKAMKVIKAGFGRIDERLKGKTYALGDKPTVVDFNLYFFWRWGYEVGIPMEKEYHNFERALRQVEKLEGIRQAVEEEGLGRYFEPQH</sequence>
<protein>
    <recommendedName>
        <fullName evidence="2">GST C-terminal domain-containing protein</fullName>
    </recommendedName>
</protein>
<dbReference type="InterPro" id="IPR036249">
    <property type="entry name" value="Thioredoxin-like_sf"/>
</dbReference>
<comment type="caution">
    <text evidence="3">The sequence shown here is derived from an EMBL/GenBank/DDBJ whole genome shotgun (WGS) entry which is preliminary data.</text>
</comment>
<dbReference type="PROSITE" id="PS50405">
    <property type="entry name" value="GST_CTER"/>
    <property type="match status" value="1"/>
</dbReference>
<accession>A0A4Q4T7X7</accession>
<dbReference type="PANTHER" id="PTHR44051:SF8">
    <property type="entry name" value="GLUTATHIONE S-TRANSFERASE GSTA"/>
    <property type="match status" value="1"/>
</dbReference>
<dbReference type="Pfam" id="PF00043">
    <property type="entry name" value="GST_C"/>
    <property type="match status" value="1"/>
</dbReference>
<organism evidence="3 4">
    <name type="scientific">Monosporascus ibericus</name>
    <dbReference type="NCBI Taxonomy" id="155417"/>
    <lineage>
        <taxon>Eukaryota</taxon>
        <taxon>Fungi</taxon>
        <taxon>Dikarya</taxon>
        <taxon>Ascomycota</taxon>
        <taxon>Pezizomycotina</taxon>
        <taxon>Sordariomycetes</taxon>
        <taxon>Xylariomycetidae</taxon>
        <taxon>Xylariales</taxon>
        <taxon>Xylariales incertae sedis</taxon>
        <taxon>Monosporascus</taxon>
    </lineage>
</organism>
<keyword evidence="4" id="KW-1185">Reference proteome</keyword>
<evidence type="ECO:0000313" key="4">
    <source>
        <dbReference type="Proteomes" id="UP000293360"/>
    </source>
</evidence>
<proteinExistence type="inferred from homology"/>